<evidence type="ECO:0000313" key="10">
    <source>
        <dbReference type="EMBL" id="KAF6094084.1"/>
    </source>
</evidence>
<evidence type="ECO:0000256" key="6">
    <source>
        <dbReference type="ARBA" id="ARBA00023180"/>
    </source>
</evidence>
<evidence type="ECO:0000256" key="7">
    <source>
        <dbReference type="ARBA" id="ARBA00039521"/>
    </source>
</evidence>
<evidence type="ECO:0000256" key="3">
    <source>
        <dbReference type="ARBA" id="ARBA00022981"/>
    </source>
</evidence>
<protein>
    <recommendedName>
        <fullName evidence="7">Glycophorin-A</fullName>
    </recommendedName>
</protein>
<comment type="caution">
    <text evidence="10">The sequence shown here is derived from an EMBL/GenBank/DDBJ whole genome shotgun (WGS) entry which is preliminary data.</text>
</comment>
<sequence length="88" mass="9585">MYRNIVIGLLLSGARQQIEHPFSEPVIIIIIFGVMGGIVAVIVLSAYGIGKLRMRSPVAAQPEFPQNTDDPLSSVETENPVLPQNNNE</sequence>
<dbReference type="Pfam" id="PF01102">
    <property type="entry name" value="Glycophorin_A"/>
    <property type="match status" value="1"/>
</dbReference>
<gene>
    <name evidence="10" type="ORF">HJG60_006047</name>
</gene>
<evidence type="ECO:0000313" key="11">
    <source>
        <dbReference type="Proteomes" id="UP000664940"/>
    </source>
</evidence>
<evidence type="ECO:0000256" key="4">
    <source>
        <dbReference type="ARBA" id="ARBA00022989"/>
    </source>
</evidence>
<proteinExistence type="predicted"/>
<dbReference type="EMBL" id="JABVXQ010000008">
    <property type="protein sequence ID" value="KAF6094084.1"/>
    <property type="molecule type" value="Genomic_DNA"/>
</dbReference>
<dbReference type="AlphaFoldDB" id="A0A834DVS8"/>
<dbReference type="PANTHER" id="PTHR13813">
    <property type="entry name" value="GLYCOPHORIN"/>
    <property type="match status" value="1"/>
</dbReference>
<reference evidence="10 11" key="1">
    <citation type="journal article" date="2020" name="Nature">
        <title>Six reference-quality genomes reveal evolution of bat adaptations.</title>
        <authorList>
            <person name="Jebb D."/>
            <person name="Huang Z."/>
            <person name="Pippel M."/>
            <person name="Hughes G.M."/>
            <person name="Lavrichenko K."/>
            <person name="Devanna P."/>
            <person name="Winkler S."/>
            <person name="Jermiin L.S."/>
            <person name="Skirmuntt E.C."/>
            <person name="Katzourakis A."/>
            <person name="Burkitt-Gray L."/>
            <person name="Ray D.A."/>
            <person name="Sullivan K.A.M."/>
            <person name="Roscito J.G."/>
            <person name="Kirilenko B.M."/>
            <person name="Davalos L.M."/>
            <person name="Corthals A.P."/>
            <person name="Power M.L."/>
            <person name="Jones G."/>
            <person name="Ransome R.D."/>
            <person name="Dechmann D.K.N."/>
            <person name="Locatelli A.G."/>
            <person name="Puechmaille S.J."/>
            <person name="Fedrigo O."/>
            <person name="Jarvis E.D."/>
            <person name="Hiller M."/>
            <person name="Vernes S.C."/>
            <person name="Myers E.W."/>
            <person name="Teeling E.C."/>
        </authorList>
    </citation>
    <scope>NUCLEOTIDE SEQUENCE [LARGE SCALE GENOMIC DNA]</scope>
    <source>
        <strain evidence="10">Bat1K_MPI-CBG_1</strain>
    </source>
</reference>
<evidence type="ECO:0000256" key="2">
    <source>
        <dbReference type="ARBA" id="ARBA00022692"/>
    </source>
</evidence>
<feature type="region of interest" description="Disordered" evidence="8">
    <location>
        <begin position="60"/>
        <end position="88"/>
    </location>
</feature>
<feature type="compositionally biased region" description="Polar residues" evidence="8">
    <location>
        <begin position="64"/>
        <end position="88"/>
    </location>
</feature>
<dbReference type="InterPro" id="IPR049535">
    <property type="entry name" value="GYPA_B"/>
</dbReference>
<accession>A0A834DVS8</accession>
<evidence type="ECO:0000256" key="8">
    <source>
        <dbReference type="SAM" id="MobiDB-lite"/>
    </source>
</evidence>
<keyword evidence="5 9" id="KW-0472">Membrane</keyword>
<name>A0A834DVS8_9CHIR</name>
<keyword evidence="6" id="KW-0325">Glycoprotein</keyword>
<keyword evidence="2 9" id="KW-0812">Transmembrane</keyword>
<evidence type="ECO:0000256" key="1">
    <source>
        <dbReference type="ARBA" id="ARBA00004167"/>
    </source>
</evidence>
<dbReference type="GO" id="GO:0005886">
    <property type="term" value="C:plasma membrane"/>
    <property type="evidence" value="ECO:0007669"/>
    <property type="project" value="TreeGrafter"/>
</dbReference>
<evidence type="ECO:0000256" key="9">
    <source>
        <dbReference type="SAM" id="Phobius"/>
    </source>
</evidence>
<dbReference type="PANTHER" id="PTHR13813:SF3">
    <property type="entry name" value="GLYCOPHORIN-A"/>
    <property type="match status" value="1"/>
</dbReference>
<keyword evidence="3" id="KW-0730">Sialic acid</keyword>
<keyword evidence="4 9" id="KW-1133">Transmembrane helix</keyword>
<organism evidence="10 11">
    <name type="scientific">Phyllostomus discolor</name>
    <name type="common">pale spear-nosed bat</name>
    <dbReference type="NCBI Taxonomy" id="89673"/>
    <lineage>
        <taxon>Eukaryota</taxon>
        <taxon>Metazoa</taxon>
        <taxon>Chordata</taxon>
        <taxon>Craniata</taxon>
        <taxon>Vertebrata</taxon>
        <taxon>Euteleostomi</taxon>
        <taxon>Mammalia</taxon>
        <taxon>Eutheria</taxon>
        <taxon>Laurasiatheria</taxon>
        <taxon>Chiroptera</taxon>
        <taxon>Yangochiroptera</taxon>
        <taxon>Phyllostomidae</taxon>
        <taxon>Phyllostominae</taxon>
        <taxon>Phyllostomus</taxon>
    </lineage>
</organism>
<dbReference type="InterPro" id="IPR001195">
    <property type="entry name" value="Glycophorin"/>
</dbReference>
<evidence type="ECO:0000256" key="5">
    <source>
        <dbReference type="ARBA" id="ARBA00023136"/>
    </source>
</evidence>
<comment type="subcellular location">
    <subcellularLocation>
        <location evidence="1">Membrane</location>
        <topology evidence="1">Single-pass membrane protein</topology>
    </subcellularLocation>
</comment>
<dbReference type="Gene3D" id="1.20.5.70">
    <property type="match status" value="1"/>
</dbReference>
<feature type="transmembrane region" description="Helical" evidence="9">
    <location>
        <begin position="26"/>
        <end position="47"/>
    </location>
</feature>
<dbReference type="Proteomes" id="UP000664940">
    <property type="component" value="Unassembled WGS sequence"/>
</dbReference>